<evidence type="ECO:0000256" key="1">
    <source>
        <dbReference type="SAM" id="SignalP"/>
    </source>
</evidence>
<keyword evidence="3" id="KW-1185">Reference proteome</keyword>
<evidence type="ECO:0000313" key="3">
    <source>
        <dbReference type="Proteomes" id="UP000445000"/>
    </source>
</evidence>
<dbReference type="AlphaFoldDB" id="A0A829Y8P0"/>
<dbReference type="EMBL" id="BLJN01000002">
    <property type="protein sequence ID" value="GFE79674.1"/>
    <property type="molecule type" value="Genomic_DNA"/>
</dbReference>
<feature type="signal peptide" evidence="1">
    <location>
        <begin position="1"/>
        <end position="26"/>
    </location>
</feature>
<keyword evidence="1" id="KW-0732">Signal</keyword>
<comment type="caution">
    <text evidence="2">The sequence shown here is derived from an EMBL/GenBank/DDBJ whole genome shotgun (WGS) entry which is preliminary data.</text>
</comment>
<dbReference type="Proteomes" id="UP000445000">
    <property type="component" value="Unassembled WGS sequence"/>
</dbReference>
<gene>
    <name evidence="2" type="ORF">GCM10011487_16740</name>
</gene>
<proteinExistence type="predicted"/>
<feature type="chain" id="PRO_5032414015" evidence="1">
    <location>
        <begin position="27"/>
        <end position="87"/>
    </location>
</feature>
<dbReference type="RefSeq" id="WP_161811446.1">
    <property type="nucleotide sequence ID" value="NZ_BLJN01000002.1"/>
</dbReference>
<accession>A0A829Y8P0</accession>
<sequence>MKSHFILITAILATTAGFGVSSNAVADSSDARTSAKLGDHPAVVVARTQAKRGIDPNTFIVAHPARLQLLAASPTATASTQTASAGR</sequence>
<evidence type="ECO:0000313" key="2">
    <source>
        <dbReference type="EMBL" id="GFE79674.1"/>
    </source>
</evidence>
<name>A0A829Y8P0_9GAMM</name>
<reference evidence="3" key="1">
    <citation type="submission" date="2020-01" db="EMBL/GenBank/DDBJ databases">
        <title>'Steroidobacter agaridevorans' sp. nov., agar-degrading bacteria isolated from rhizosphere soils.</title>
        <authorList>
            <person name="Ikenaga M."/>
            <person name="Kataoka M."/>
            <person name="Murouchi A."/>
            <person name="Katsuragi S."/>
            <person name="Sakai M."/>
        </authorList>
    </citation>
    <scope>NUCLEOTIDE SEQUENCE [LARGE SCALE GENOMIC DNA]</scope>
    <source>
        <strain evidence="3">YU21-B</strain>
    </source>
</reference>
<protein>
    <submittedName>
        <fullName evidence="2">Uncharacterized protein</fullName>
    </submittedName>
</protein>
<organism evidence="2 3">
    <name type="scientific">Steroidobacter agaridevorans</name>
    <dbReference type="NCBI Taxonomy" id="2695856"/>
    <lineage>
        <taxon>Bacteria</taxon>
        <taxon>Pseudomonadati</taxon>
        <taxon>Pseudomonadota</taxon>
        <taxon>Gammaproteobacteria</taxon>
        <taxon>Steroidobacterales</taxon>
        <taxon>Steroidobacteraceae</taxon>
        <taxon>Steroidobacter</taxon>
    </lineage>
</organism>